<reference evidence="2" key="3">
    <citation type="submission" date="2015-02" db="UniProtKB">
        <authorList>
            <consortium name="EnsemblProtists"/>
        </authorList>
    </citation>
    <scope>IDENTIFICATION</scope>
    <source>
        <strain evidence="2">DAOM BR144</strain>
    </source>
</reference>
<sequence>MPASTPPKTSLVFRHGQRTSHHNLKLATEPTPTIDAHQVLVKIRAVALNYRDIGIANSTYPFPIKDDVVPFHVGDRVIANFDVNHFYGPQPDYLHRLGGPIDGVLREYVALPATALFPADCKLSFPQMASLVCTGTTVWNALYGNMPLKPGHTVLFQGTGGVSITGLMFAKAAGATTILTSSSDEKLRMVQTKFGGADHTINYKTTPDWAAEVLKITDGRGVDFILENGGSGTIKQSIDAITPGGVIAVIGFLAQAAQEDMPDVATLALVKQCVVRGIAVGSKQLLEDLVRFVVNKDLQPPVDKTFGFGYDDVLAAFDYVKQGNHVGKVCIELGN</sequence>
<dbReference type="Gene3D" id="3.40.50.720">
    <property type="entry name" value="NAD(P)-binding Rossmann-like Domain"/>
    <property type="match status" value="1"/>
</dbReference>
<accession>K3WQT6</accession>
<dbReference type="CDD" id="cd08276">
    <property type="entry name" value="MDR7"/>
    <property type="match status" value="1"/>
</dbReference>
<keyword evidence="3" id="KW-1185">Reference proteome</keyword>
<dbReference type="Gene3D" id="3.90.180.10">
    <property type="entry name" value="Medium-chain alcohol dehydrogenases, catalytic domain"/>
    <property type="match status" value="1"/>
</dbReference>
<evidence type="ECO:0000313" key="2">
    <source>
        <dbReference type="EnsemblProtists" id="PYU1_T007328"/>
    </source>
</evidence>
<name>K3WQT6_GLOUD</name>
<dbReference type="SUPFAM" id="SSF50129">
    <property type="entry name" value="GroES-like"/>
    <property type="match status" value="1"/>
</dbReference>
<evidence type="ECO:0000259" key="1">
    <source>
        <dbReference type="SMART" id="SM00829"/>
    </source>
</evidence>
<dbReference type="OMA" id="ACITCAG"/>
<dbReference type="Proteomes" id="UP000019132">
    <property type="component" value="Unassembled WGS sequence"/>
</dbReference>
<reference evidence="3" key="2">
    <citation type="submission" date="2010-04" db="EMBL/GenBank/DDBJ databases">
        <authorList>
            <person name="Buell R."/>
            <person name="Hamilton J."/>
            <person name="Hostetler J."/>
        </authorList>
    </citation>
    <scope>NUCLEOTIDE SEQUENCE [LARGE SCALE GENOMIC DNA]</scope>
    <source>
        <strain evidence="3">DAOM:BR144</strain>
    </source>
</reference>
<dbReference type="InterPro" id="IPR020843">
    <property type="entry name" value="ER"/>
</dbReference>
<reference evidence="3" key="1">
    <citation type="journal article" date="2010" name="Genome Biol.">
        <title>Genome sequence of the necrotrophic plant pathogen Pythium ultimum reveals original pathogenicity mechanisms and effector repertoire.</title>
        <authorList>
            <person name="Levesque C.A."/>
            <person name="Brouwer H."/>
            <person name="Cano L."/>
            <person name="Hamilton J.P."/>
            <person name="Holt C."/>
            <person name="Huitema E."/>
            <person name="Raffaele S."/>
            <person name="Robideau G.P."/>
            <person name="Thines M."/>
            <person name="Win J."/>
            <person name="Zerillo M.M."/>
            <person name="Beakes G.W."/>
            <person name="Boore J.L."/>
            <person name="Busam D."/>
            <person name="Dumas B."/>
            <person name="Ferriera S."/>
            <person name="Fuerstenberg S.I."/>
            <person name="Gachon C.M."/>
            <person name="Gaulin E."/>
            <person name="Govers F."/>
            <person name="Grenville-Briggs L."/>
            <person name="Horner N."/>
            <person name="Hostetler J."/>
            <person name="Jiang R.H."/>
            <person name="Johnson J."/>
            <person name="Krajaejun T."/>
            <person name="Lin H."/>
            <person name="Meijer H.J."/>
            <person name="Moore B."/>
            <person name="Morris P."/>
            <person name="Phuntmart V."/>
            <person name="Puiu D."/>
            <person name="Shetty J."/>
            <person name="Stajich J.E."/>
            <person name="Tripathy S."/>
            <person name="Wawra S."/>
            <person name="van West P."/>
            <person name="Whitty B.R."/>
            <person name="Coutinho P.M."/>
            <person name="Henrissat B."/>
            <person name="Martin F."/>
            <person name="Thomas P.D."/>
            <person name="Tyler B.M."/>
            <person name="De Vries R.P."/>
            <person name="Kamoun S."/>
            <person name="Yandell M."/>
            <person name="Tisserat N."/>
            <person name="Buell C.R."/>
        </authorList>
    </citation>
    <scope>NUCLEOTIDE SEQUENCE</scope>
    <source>
        <strain evidence="3">DAOM:BR144</strain>
    </source>
</reference>
<dbReference type="STRING" id="431595.K3WQT6"/>
<dbReference type="InterPro" id="IPR052711">
    <property type="entry name" value="Zinc_ADH-like"/>
</dbReference>
<dbReference type="Pfam" id="PF00107">
    <property type="entry name" value="ADH_zinc_N"/>
    <property type="match status" value="1"/>
</dbReference>
<evidence type="ECO:0000313" key="3">
    <source>
        <dbReference type="Proteomes" id="UP000019132"/>
    </source>
</evidence>
<dbReference type="HOGENOM" id="CLU_026673_3_4_1"/>
<proteinExistence type="predicted"/>
<dbReference type="InterPro" id="IPR011032">
    <property type="entry name" value="GroES-like_sf"/>
</dbReference>
<feature type="domain" description="Enoyl reductase (ER)" evidence="1">
    <location>
        <begin position="19"/>
        <end position="331"/>
    </location>
</feature>
<dbReference type="InterPro" id="IPR013149">
    <property type="entry name" value="ADH-like_C"/>
</dbReference>
<dbReference type="VEuPathDB" id="FungiDB:PYU1_G007312"/>
<dbReference type="SMART" id="SM00829">
    <property type="entry name" value="PKS_ER"/>
    <property type="match status" value="1"/>
</dbReference>
<dbReference type="InterPro" id="IPR036291">
    <property type="entry name" value="NAD(P)-bd_dom_sf"/>
</dbReference>
<dbReference type="eggNOG" id="KOG1198">
    <property type="taxonomic scope" value="Eukaryota"/>
</dbReference>
<dbReference type="AlphaFoldDB" id="K3WQT6"/>
<dbReference type="EnsemblProtists" id="PYU1_T007328">
    <property type="protein sequence ID" value="PYU1_T007328"/>
    <property type="gene ID" value="PYU1_G007312"/>
</dbReference>
<organism evidence="2 3">
    <name type="scientific">Globisporangium ultimum (strain ATCC 200006 / CBS 805.95 / DAOM BR144)</name>
    <name type="common">Pythium ultimum</name>
    <dbReference type="NCBI Taxonomy" id="431595"/>
    <lineage>
        <taxon>Eukaryota</taxon>
        <taxon>Sar</taxon>
        <taxon>Stramenopiles</taxon>
        <taxon>Oomycota</taxon>
        <taxon>Peronosporomycetes</taxon>
        <taxon>Pythiales</taxon>
        <taxon>Pythiaceae</taxon>
        <taxon>Globisporangium</taxon>
    </lineage>
</organism>
<dbReference type="PANTHER" id="PTHR45033">
    <property type="match status" value="1"/>
</dbReference>
<dbReference type="InParanoid" id="K3WQT6"/>
<protein>
    <recommendedName>
        <fullName evidence="1">Enoyl reductase (ER) domain-containing protein</fullName>
    </recommendedName>
</protein>
<dbReference type="EMBL" id="GL376629">
    <property type="status" value="NOT_ANNOTATED_CDS"/>
    <property type="molecule type" value="Genomic_DNA"/>
</dbReference>
<dbReference type="SUPFAM" id="SSF51735">
    <property type="entry name" value="NAD(P)-binding Rossmann-fold domains"/>
    <property type="match status" value="1"/>
</dbReference>
<dbReference type="PANTHER" id="PTHR45033:SF2">
    <property type="entry name" value="ZINC-TYPE ALCOHOL DEHYDROGENASE-LIKE PROTEIN C1773.06C"/>
    <property type="match status" value="1"/>
</dbReference>
<dbReference type="GO" id="GO:0016491">
    <property type="term" value="F:oxidoreductase activity"/>
    <property type="evidence" value="ECO:0007669"/>
    <property type="project" value="InterPro"/>
</dbReference>